<dbReference type="GO" id="GO:0005634">
    <property type="term" value="C:nucleus"/>
    <property type="evidence" value="ECO:0007669"/>
    <property type="project" value="UniProtKB-SubCell"/>
</dbReference>
<dbReference type="PANTHER" id="PTHR33077">
    <property type="entry name" value="PROTEIN TIFY 4A-RELATED-RELATED"/>
    <property type="match status" value="1"/>
</dbReference>
<dbReference type="GO" id="GO:0031347">
    <property type="term" value="P:regulation of defense response"/>
    <property type="evidence" value="ECO:0007669"/>
    <property type="project" value="UniProtKB-UniRule"/>
</dbReference>
<organism evidence="5 6">
    <name type="scientific">Olea europaea subsp. europaea</name>
    <dbReference type="NCBI Taxonomy" id="158383"/>
    <lineage>
        <taxon>Eukaryota</taxon>
        <taxon>Viridiplantae</taxon>
        <taxon>Streptophyta</taxon>
        <taxon>Embryophyta</taxon>
        <taxon>Tracheophyta</taxon>
        <taxon>Spermatophyta</taxon>
        <taxon>Magnoliopsida</taxon>
        <taxon>eudicotyledons</taxon>
        <taxon>Gunneridae</taxon>
        <taxon>Pentapetalae</taxon>
        <taxon>asterids</taxon>
        <taxon>lamiids</taxon>
        <taxon>Lamiales</taxon>
        <taxon>Oleaceae</taxon>
        <taxon>Oleeae</taxon>
        <taxon>Olea</taxon>
    </lineage>
</organism>
<keyword evidence="2" id="KW-0539">Nucleus</keyword>
<dbReference type="InterPro" id="IPR040390">
    <property type="entry name" value="TIFY/JAZ"/>
</dbReference>
<comment type="function">
    <text evidence="2">Repressor of jasmonate responses.</text>
</comment>
<dbReference type="AlphaFoldDB" id="A0A8S0SM69"/>
<comment type="domain">
    <text evidence="2">The jas domain is required for interaction with COI1.</text>
</comment>
<feature type="region of interest" description="Disordered" evidence="3">
    <location>
        <begin position="262"/>
        <end position="308"/>
    </location>
</feature>
<dbReference type="GO" id="GO:2000022">
    <property type="term" value="P:regulation of jasmonic acid mediated signaling pathway"/>
    <property type="evidence" value="ECO:0007669"/>
    <property type="project" value="UniProtKB-UniRule"/>
</dbReference>
<dbReference type="EMBL" id="CACTIH010005445">
    <property type="protein sequence ID" value="CAA2993111.1"/>
    <property type="molecule type" value="Genomic_DNA"/>
</dbReference>
<feature type="compositionally biased region" description="Low complexity" evidence="3">
    <location>
        <begin position="297"/>
        <end position="308"/>
    </location>
</feature>
<comment type="caution">
    <text evidence="5">The sequence shown here is derived from an EMBL/GenBank/DDBJ whole genome shotgun (WGS) entry which is preliminary data.</text>
</comment>
<accession>A0A8S0SM69</accession>
<protein>
    <recommendedName>
        <fullName evidence="2">Protein TIFY</fullName>
    </recommendedName>
    <alternativeName>
        <fullName evidence="2">Jasmonate ZIM domain-containing protein</fullName>
    </alternativeName>
</protein>
<dbReference type="PROSITE" id="PS51320">
    <property type="entry name" value="TIFY"/>
    <property type="match status" value="1"/>
</dbReference>
<keyword evidence="2" id="KW-1184">Jasmonic acid signaling pathway</keyword>
<feature type="domain" description="Tify" evidence="4">
    <location>
        <begin position="144"/>
        <end position="179"/>
    </location>
</feature>
<dbReference type="Pfam" id="PF06200">
    <property type="entry name" value="tify"/>
    <property type="match status" value="1"/>
</dbReference>
<evidence type="ECO:0000256" key="1">
    <source>
        <dbReference type="ARBA" id="ARBA00008614"/>
    </source>
</evidence>
<reference evidence="5 6" key="1">
    <citation type="submission" date="2019-12" db="EMBL/GenBank/DDBJ databases">
        <authorList>
            <person name="Alioto T."/>
            <person name="Alioto T."/>
            <person name="Gomez Garrido J."/>
        </authorList>
    </citation>
    <scope>NUCLEOTIDE SEQUENCE [LARGE SCALE GENOMIC DNA]</scope>
</reference>
<evidence type="ECO:0000313" key="6">
    <source>
        <dbReference type="Proteomes" id="UP000594638"/>
    </source>
</evidence>
<dbReference type="PANTHER" id="PTHR33077:SF90">
    <property type="entry name" value="PROTEIN TIFY 7"/>
    <property type="match status" value="1"/>
</dbReference>
<dbReference type="Gramene" id="OE9A055660T4">
    <property type="protein sequence ID" value="OE9A055660C4"/>
    <property type="gene ID" value="OE9A055660"/>
</dbReference>
<dbReference type="InterPro" id="IPR010399">
    <property type="entry name" value="Tify_dom"/>
</dbReference>
<comment type="subcellular location">
    <subcellularLocation>
        <location evidence="2">Nucleus</location>
    </subcellularLocation>
</comment>
<feature type="compositionally biased region" description="Polar residues" evidence="3">
    <location>
        <begin position="280"/>
        <end position="289"/>
    </location>
</feature>
<dbReference type="InterPro" id="IPR018467">
    <property type="entry name" value="CCT_CS"/>
</dbReference>
<feature type="compositionally biased region" description="Polar residues" evidence="3">
    <location>
        <begin position="227"/>
        <end position="239"/>
    </location>
</feature>
<evidence type="ECO:0000313" key="5">
    <source>
        <dbReference type="EMBL" id="CAA2993111.1"/>
    </source>
</evidence>
<gene>
    <name evidence="5" type="ORF">OLEA9_A055660</name>
</gene>
<name>A0A8S0SM69_OLEEU</name>
<dbReference type="OrthoDB" id="1939212at2759"/>
<feature type="region of interest" description="Disordered" evidence="3">
    <location>
        <begin position="211"/>
        <end position="239"/>
    </location>
</feature>
<dbReference type="GO" id="GO:0009611">
    <property type="term" value="P:response to wounding"/>
    <property type="evidence" value="ECO:0007669"/>
    <property type="project" value="UniProtKB-UniRule"/>
</dbReference>
<evidence type="ECO:0000256" key="3">
    <source>
        <dbReference type="SAM" id="MobiDB-lite"/>
    </source>
</evidence>
<evidence type="ECO:0000259" key="4">
    <source>
        <dbReference type="PROSITE" id="PS51320"/>
    </source>
</evidence>
<dbReference type="Pfam" id="PF09425">
    <property type="entry name" value="Jas_motif"/>
    <property type="match status" value="1"/>
</dbReference>
<sequence>MQWSFSSKVSAPQVLSFQGTPENKLKTGFDSLSSTRLVTITTADATDSSLKPYSGVVQENVIPEKQGGLYTMATYPGQHLFAHTITSAASNPVHQSVISTAGQNLIGTAILQPPLENSIQNPVHFVPSGSSVVGTTDLWNASTPSGTPSQLTIFYAGSVCVYDNVNPEKAQAIMLLAGNGPPTTATTPFPTTPLQALMPRSFSTNGFVDSQPYGTLRRSTPIPLTPVSASKSPRASGSDNNIMVVEPIRSVPATFLSPDAVPQARRKSLARFLEKRKVRVNNTSPYSNKESPEANPGSGSTSSSVSPL</sequence>
<comment type="similarity">
    <text evidence="1 2">Belongs to the TIFY/JAZ family.</text>
</comment>
<dbReference type="SMART" id="SM00979">
    <property type="entry name" value="TIFY"/>
    <property type="match status" value="1"/>
</dbReference>
<keyword evidence="6" id="KW-1185">Reference proteome</keyword>
<evidence type="ECO:0000256" key="2">
    <source>
        <dbReference type="RuleBase" id="RU369065"/>
    </source>
</evidence>
<proteinExistence type="inferred from homology"/>
<feature type="compositionally biased region" description="Basic residues" evidence="3">
    <location>
        <begin position="264"/>
        <end position="279"/>
    </location>
</feature>
<dbReference type="Proteomes" id="UP000594638">
    <property type="component" value="Unassembled WGS sequence"/>
</dbReference>